<dbReference type="Proteomes" id="UP001374535">
    <property type="component" value="Chromosome 2"/>
</dbReference>
<accession>A0AAQ3S7W8</accession>
<reference evidence="1 2" key="1">
    <citation type="journal article" date="2023" name="Life. Sci Alliance">
        <title>Evolutionary insights into 3D genome organization and epigenetic landscape of Vigna mungo.</title>
        <authorList>
            <person name="Junaid A."/>
            <person name="Singh B."/>
            <person name="Bhatia S."/>
        </authorList>
    </citation>
    <scope>NUCLEOTIDE SEQUENCE [LARGE SCALE GENOMIC DNA]</scope>
    <source>
        <strain evidence="1">Urdbean</strain>
    </source>
</reference>
<gene>
    <name evidence="1" type="ORF">V8G54_006256</name>
</gene>
<protein>
    <submittedName>
        <fullName evidence="1">Uncharacterized protein</fullName>
    </submittedName>
</protein>
<dbReference type="PANTHER" id="PTHR33018:SF34">
    <property type="entry name" value="OS02G0472350 PROTEIN"/>
    <property type="match status" value="1"/>
</dbReference>
<organism evidence="1 2">
    <name type="scientific">Vigna mungo</name>
    <name type="common">Black gram</name>
    <name type="synonym">Phaseolus mungo</name>
    <dbReference type="NCBI Taxonomy" id="3915"/>
    <lineage>
        <taxon>Eukaryota</taxon>
        <taxon>Viridiplantae</taxon>
        <taxon>Streptophyta</taxon>
        <taxon>Embryophyta</taxon>
        <taxon>Tracheophyta</taxon>
        <taxon>Spermatophyta</taxon>
        <taxon>Magnoliopsida</taxon>
        <taxon>eudicotyledons</taxon>
        <taxon>Gunneridae</taxon>
        <taxon>Pentapetalae</taxon>
        <taxon>rosids</taxon>
        <taxon>fabids</taxon>
        <taxon>Fabales</taxon>
        <taxon>Fabaceae</taxon>
        <taxon>Papilionoideae</taxon>
        <taxon>50 kb inversion clade</taxon>
        <taxon>NPAAA clade</taxon>
        <taxon>indigoferoid/millettioid clade</taxon>
        <taxon>Phaseoleae</taxon>
        <taxon>Vigna</taxon>
    </lineage>
</organism>
<dbReference type="EMBL" id="CP144699">
    <property type="protein sequence ID" value="WVZ18934.1"/>
    <property type="molecule type" value="Genomic_DNA"/>
</dbReference>
<dbReference type="AlphaFoldDB" id="A0AAQ3S7W8"/>
<name>A0AAQ3S7W8_VIGMU</name>
<dbReference type="PANTHER" id="PTHR33018">
    <property type="entry name" value="OS10G0338966 PROTEIN-RELATED"/>
    <property type="match status" value="1"/>
</dbReference>
<keyword evidence="2" id="KW-1185">Reference proteome</keyword>
<evidence type="ECO:0000313" key="2">
    <source>
        <dbReference type="Proteomes" id="UP001374535"/>
    </source>
</evidence>
<evidence type="ECO:0000313" key="1">
    <source>
        <dbReference type="EMBL" id="WVZ18934.1"/>
    </source>
</evidence>
<proteinExistence type="predicted"/>
<sequence length="141" mass="16020">MYYDDLVEKRSKGSFTQEGLDDILAVVIGRPEHPGYIRGVGRGVGLKQFFGGPTRKVTLAQLSESGKKVLRNEFKKEMFSELRDELLGEIKSEIASLGLAIQVPPITEVLVFHKPKRKLGLHKHLHQLHSRCILVKFRNSW</sequence>